<proteinExistence type="inferred from homology"/>
<dbReference type="PANTHER" id="PTHR43174">
    <property type="entry name" value="UDP-N-ACETYLGLUCOSAMINE 2-EPIMERASE"/>
    <property type="match status" value="1"/>
</dbReference>
<dbReference type="InterPro" id="IPR003331">
    <property type="entry name" value="UDP_GlcNAc_Epimerase_2_dom"/>
</dbReference>
<keyword evidence="1" id="KW-0413">Isomerase</keyword>
<dbReference type="Gene3D" id="3.40.50.2000">
    <property type="entry name" value="Glycogen Phosphorylase B"/>
    <property type="match status" value="1"/>
</dbReference>
<name>A0ABT3ND86_9BACT</name>
<accession>A0ABT3ND86</accession>
<sequence length="156" mass="17616">CTLHRAENTEDPKRINGIFSALAEISDTIDVVLPLHPRTRKILAAFGHRLDYPRVHMVDPVGYLHMIWLLQNCTFVMTDSGGLQKEAYFFQKPCVTLRNETEWVELVEAGWNMLAGAEAQQILDAVQSMKNRKIGQGELYGAGNSADIILRELLHL</sequence>
<keyword evidence="4" id="KW-1185">Reference proteome</keyword>
<evidence type="ECO:0000259" key="2">
    <source>
        <dbReference type="Pfam" id="PF02350"/>
    </source>
</evidence>
<evidence type="ECO:0000313" key="3">
    <source>
        <dbReference type="EMBL" id="MCW7755427.1"/>
    </source>
</evidence>
<reference evidence="3 4" key="1">
    <citation type="submission" date="2022-11" db="EMBL/GenBank/DDBJ databases">
        <title>Desulfobotulus tamanensis H1 sp. nov. - anaerobic, alkaliphilic, sulphate reducing bacterium isolated from terrestrial mud volcano.</title>
        <authorList>
            <person name="Frolova A."/>
            <person name="Merkel A.Y."/>
            <person name="Slobodkin A.I."/>
        </authorList>
    </citation>
    <scope>NUCLEOTIDE SEQUENCE [LARGE SCALE GENOMIC DNA]</scope>
    <source>
        <strain evidence="3 4">H1</strain>
    </source>
</reference>
<feature type="non-terminal residue" evidence="3">
    <location>
        <position position="1"/>
    </location>
</feature>
<organism evidence="3 4">
    <name type="scientific">Desulfobotulus pelophilus</name>
    <dbReference type="NCBI Taxonomy" id="2823377"/>
    <lineage>
        <taxon>Bacteria</taxon>
        <taxon>Pseudomonadati</taxon>
        <taxon>Thermodesulfobacteriota</taxon>
        <taxon>Desulfobacteria</taxon>
        <taxon>Desulfobacterales</taxon>
        <taxon>Desulfobacteraceae</taxon>
        <taxon>Desulfobotulus</taxon>
    </lineage>
</organism>
<protein>
    <submittedName>
        <fullName evidence="3">UDP-N-acetyl glucosamine 2-epimerase</fullName>
    </submittedName>
</protein>
<dbReference type="PANTHER" id="PTHR43174:SF1">
    <property type="entry name" value="UDP-N-ACETYLGLUCOSAMINE 2-EPIMERASE"/>
    <property type="match status" value="1"/>
</dbReference>
<evidence type="ECO:0000313" key="4">
    <source>
        <dbReference type="Proteomes" id="UP001209681"/>
    </source>
</evidence>
<dbReference type="Pfam" id="PF02350">
    <property type="entry name" value="Epimerase_2"/>
    <property type="match status" value="1"/>
</dbReference>
<comment type="caution">
    <text evidence="3">The sequence shown here is derived from an EMBL/GenBank/DDBJ whole genome shotgun (WGS) entry which is preliminary data.</text>
</comment>
<gene>
    <name evidence="3" type="ORF">OOT00_15705</name>
</gene>
<dbReference type="EMBL" id="JAPFPW010000043">
    <property type="protein sequence ID" value="MCW7755427.1"/>
    <property type="molecule type" value="Genomic_DNA"/>
</dbReference>
<dbReference type="RefSeq" id="WP_265426375.1">
    <property type="nucleotide sequence ID" value="NZ_JAPFPW010000043.1"/>
</dbReference>
<comment type="similarity">
    <text evidence="1">Belongs to the UDP-N-acetylglucosamine 2-epimerase family.</text>
</comment>
<dbReference type="InterPro" id="IPR029767">
    <property type="entry name" value="WecB-like"/>
</dbReference>
<feature type="domain" description="UDP-N-acetylglucosamine 2-epimerase" evidence="2">
    <location>
        <begin position="1"/>
        <end position="152"/>
    </location>
</feature>
<evidence type="ECO:0000256" key="1">
    <source>
        <dbReference type="RuleBase" id="RU003513"/>
    </source>
</evidence>
<dbReference type="Proteomes" id="UP001209681">
    <property type="component" value="Unassembled WGS sequence"/>
</dbReference>
<dbReference type="SUPFAM" id="SSF53756">
    <property type="entry name" value="UDP-Glycosyltransferase/glycogen phosphorylase"/>
    <property type="match status" value="1"/>
</dbReference>